<dbReference type="Pfam" id="PF00732">
    <property type="entry name" value="GMC_oxred_N"/>
    <property type="match status" value="1"/>
</dbReference>
<dbReference type="Proteomes" id="UP000199673">
    <property type="component" value="Unassembled WGS sequence"/>
</dbReference>
<dbReference type="PANTHER" id="PTHR42784">
    <property type="entry name" value="PYRANOSE 2-OXIDASE"/>
    <property type="match status" value="1"/>
</dbReference>
<evidence type="ECO:0000259" key="7">
    <source>
        <dbReference type="Pfam" id="PF05199"/>
    </source>
</evidence>
<evidence type="ECO:0000256" key="5">
    <source>
        <dbReference type="ARBA" id="ARBA00023002"/>
    </source>
</evidence>
<dbReference type="InterPro" id="IPR036188">
    <property type="entry name" value="FAD/NAD-bd_sf"/>
</dbReference>
<dbReference type="SUPFAM" id="SSF54373">
    <property type="entry name" value="FAD-linked reductases, C-terminal domain"/>
    <property type="match status" value="1"/>
</dbReference>
<evidence type="ECO:0000256" key="1">
    <source>
        <dbReference type="ARBA" id="ARBA00001974"/>
    </source>
</evidence>
<accession>A0A1I7E065</accession>
<evidence type="ECO:0000313" key="8">
    <source>
        <dbReference type="EMBL" id="SFU17318.1"/>
    </source>
</evidence>
<proteinExistence type="inferred from homology"/>
<reference evidence="9" key="1">
    <citation type="submission" date="2016-10" db="EMBL/GenBank/DDBJ databases">
        <authorList>
            <person name="Varghese N."/>
            <person name="Submissions S."/>
        </authorList>
    </citation>
    <scope>NUCLEOTIDE SEQUENCE [LARGE SCALE GENOMIC DNA]</scope>
    <source>
        <strain evidence="9">DSM 23445</strain>
    </source>
</reference>
<evidence type="ECO:0000256" key="2">
    <source>
        <dbReference type="ARBA" id="ARBA00010790"/>
    </source>
</evidence>
<evidence type="ECO:0000259" key="6">
    <source>
        <dbReference type="Pfam" id="PF00732"/>
    </source>
</evidence>
<sequence length="559" mass="62285">MANETYDAIVVGSGISGGWAAKELTEKGLKVLLLERGPDVKHVTDYKTATLPPWEVPHRGRRTQEQLENHPNLRRDYVLNELNLDWWAHEDESPYVEEKPFTWFRGYQVGGRSLLWGRQSYRWSDLDFEANAKEGVAVDWPIRYKDIAPWYSYVEKFAGVSGSKDGLDVLPDGEFMPPMPMNCVEKDAAAKIKEHYQGARTWTIGRPANITQPLPGRPGCQYRNKCSLGCPFGGYFSSQASTLPAAEATGNLTLRPWSIVRRLIYDKDTKKATGVEIIDGQTTETIEFNSKIVFLCASAFNSTAILMRTATDIWPGGLGSSSGELGHNVMDHHFRLGASGTMEGYEDKYYFGRRPTGLYIPRFQNVNGDKRDYLRGFGYQGGASRSGWTRDVAELNFGAPMKDALTKPGPWSMGITAFGEILPYHDNTIKLSDTVKDKWGLESLVMNAEIKDNEIKMRKDMMADAAEMLEVAGFKNINQYDSGYTFGQGIHEMGTARMGRDPKTSVLNGNNQVWEAKNVFVTDGACMTSAAAVNPSLTYMALTARAAAFAVDELKKQNL</sequence>
<dbReference type="Pfam" id="PF05199">
    <property type="entry name" value="GMC_oxred_C"/>
    <property type="match status" value="1"/>
</dbReference>
<dbReference type="SUPFAM" id="SSF51905">
    <property type="entry name" value="FAD/NAD(P)-binding domain"/>
    <property type="match status" value="1"/>
</dbReference>
<evidence type="ECO:0000256" key="3">
    <source>
        <dbReference type="ARBA" id="ARBA00022630"/>
    </source>
</evidence>
<name>A0A1I7E065_9BACT</name>
<gene>
    <name evidence="8" type="ORF">SAMN04489724_4617</name>
</gene>
<protein>
    <submittedName>
        <fullName evidence="8">Choline dehydrogenase</fullName>
    </submittedName>
</protein>
<dbReference type="GO" id="GO:0016614">
    <property type="term" value="F:oxidoreductase activity, acting on CH-OH group of donors"/>
    <property type="evidence" value="ECO:0007669"/>
    <property type="project" value="InterPro"/>
</dbReference>
<feature type="domain" description="Glucose-methanol-choline oxidoreductase C-terminal" evidence="7">
    <location>
        <begin position="423"/>
        <end position="542"/>
    </location>
</feature>
<dbReference type="EMBL" id="FPBF01000009">
    <property type="protein sequence ID" value="SFU17318.1"/>
    <property type="molecule type" value="Genomic_DNA"/>
</dbReference>
<feature type="domain" description="Glucose-methanol-choline oxidoreductase N-terminal" evidence="6">
    <location>
        <begin position="34"/>
        <end position="332"/>
    </location>
</feature>
<dbReference type="PANTHER" id="PTHR42784:SF1">
    <property type="entry name" value="PYRANOSE 2-OXIDASE"/>
    <property type="match status" value="1"/>
</dbReference>
<dbReference type="Gene3D" id="3.50.50.60">
    <property type="entry name" value="FAD/NAD(P)-binding domain"/>
    <property type="match status" value="2"/>
</dbReference>
<dbReference type="RefSeq" id="WP_091697668.1">
    <property type="nucleotide sequence ID" value="NZ_FPBF01000009.1"/>
</dbReference>
<comment type="cofactor">
    <cofactor evidence="1">
        <name>FAD</name>
        <dbReference type="ChEBI" id="CHEBI:57692"/>
    </cofactor>
</comment>
<dbReference type="OrthoDB" id="1154541at2"/>
<keyword evidence="9" id="KW-1185">Reference proteome</keyword>
<organism evidence="8 9">
    <name type="scientific">Algoriphagus locisalis</name>
    <dbReference type="NCBI Taxonomy" id="305507"/>
    <lineage>
        <taxon>Bacteria</taxon>
        <taxon>Pseudomonadati</taxon>
        <taxon>Bacteroidota</taxon>
        <taxon>Cytophagia</taxon>
        <taxon>Cytophagales</taxon>
        <taxon>Cyclobacteriaceae</taxon>
        <taxon>Algoriphagus</taxon>
    </lineage>
</organism>
<evidence type="ECO:0000313" key="9">
    <source>
        <dbReference type="Proteomes" id="UP000199673"/>
    </source>
</evidence>
<dbReference type="InterPro" id="IPR000172">
    <property type="entry name" value="GMC_OxRdtase_N"/>
</dbReference>
<comment type="similarity">
    <text evidence="2">Belongs to the GMC oxidoreductase family.</text>
</comment>
<dbReference type="InterPro" id="IPR007867">
    <property type="entry name" value="GMC_OxRtase_C"/>
</dbReference>
<keyword evidence="5" id="KW-0560">Oxidoreductase</keyword>
<evidence type="ECO:0000256" key="4">
    <source>
        <dbReference type="ARBA" id="ARBA00022827"/>
    </source>
</evidence>
<dbReference type="STRING" id="305507.SAMN04489724_4617"/>
<dbReference type="GO" id="GO:0050660">
    <property type="term" value="F:flavin adenine dinucleotide binding"/>
    <property type="evidence" value="ECO:0007669"/>
    <property type="project" value="InterPro"/>
</dbReference>
<dbReference type="InterPro" id="IPR051473">
    <property type="entry name" value="P2Ox-like"/>
</dbReference>
<keyword evidence="4" id="KW-0274">FAD</keyword>
<dbReference type="AlphaFoldDB" id="A0A1I7E065"/>
<keyword evidence="3" id="KW-0285">Flavoprotein</keyword>